<evidence type="ECO:0000313" key="3">
    <source>
        <dbReference type="Proteomes" id="UP000271098"/>
    </source>
</evidence>
<dbReference type="Gene3D" id="2.60.120.920">
    <property type="match status" value="1"/>
</dbReference>
<dbReference type="EMBL" id="UYRT01088051">
    <property type="protein sequence ID" value="VDN33311.1"/>
    <property type="molecule type" value="Genomic_DNA"/>
</dbReference>
<dbReference type="InterPro" id="IPR050618">
    <property type="entry name" value="Ubq-SigPath_Reg"/>
</dbReference>
<evidence type="ECO:0000313" key="2">
    <source>
        <dbReference type="EMBL" id="VDN33311.1"/>
    </source>
</evidence>
<evidence type="ECO:0000259" key="1">
    <source>
        <dbReference type="PROSITE" id="PS50897"/>
    </source>
</evidence>
<dbReference type="PROSITE" id="PS50897">
    <property type="entry name" value="CTLH"/>
    <property type="match status" value="1"/>
</dbReference>
<proteinExistence type="predicted"/>
<name>A0A183EDY4_9BILA</name>
<dbReference type="InterPro" id="IPR006595">
    <property type="entry name" value="CTLH_C"/>
</dbReference>
<dbReference type="OrthoDB" id="5821166at2759"/>
<feature type="domain" description="CTLH" evidence="1">
    <location>
        <begin position="133"/>
        <end position="182"/>
    </location>
</feature>
<dbReference type="AlphaFoldDB" id="A0A183EDY4"/>
<dbReference type="InterPro" id="IPR043136">
    <property type="entry name" value="B30.2/SPRY_sf"/>
</dbReference>
<reference evidence="2 3" key="2">
    <citation type="submission" date="2018-11" db="EMBL/GenBank/DDBJ databases">
        <authorList>
            <consortium name="Pathogen Informatics"/>
        </authorList>
    </citation>
    <scope>NUCLEOTIDE SEQUENCE [LARGE SCALE GENOMIC DNA]</scope>
</reference>
<gene>
    <name evidence="2" type="ORF">GPUH_LOCUS19175</name>
</gene>
<dbReference type="PANTHER" id="PTHR12864">
    <property type="entry name" value="RAN BINDING PROTEIN 9-RELATED"/>
    <property type="match status" value="1"/>
</dbReference>
<evidence type="ECO:0000313" key="4">
    <source>
        <dbReference type="WBParaSite" id="GPUH_0001920001-mRNA-1"/>
    </source>
</evidence>
<protein>
    <submittedName>
        <fullName evidence="4">CTLH domain-containing protein</fullName>
    </submittedName>
</protein>
<dbReference type="WBParaSite" id="GPUH_0001920001-mRNA-1">
    <property type="protein sequence ID" value="GPUH_0001920001-mRNA-1"/>
    <property type="gene ID" value="GPUH_0001920001"/>
</dbReference>
<accession>A0A183EDY4</accession>
<organism evidence="4">
    <name type="scientific">Gongylonema pulchrum</name>
    <dbReference type="NCBI Taxonomy" id="637853"/>
    <lineage>
        <taxon>Eukaryota</taxon>
        <taxon>Metazoa</taxon>
        <taxon>Ecdysozoa</taxon>
        <taxon>Nematoda</taxon>
        <taxon>Chromadorea</taxon>
        <taxon>Rhabditida</taxon>
        <taxon>Spirurina</taxon>
        <taxon>Spiruromorpha</taxon>
        <taxon>Spiruroidea</taxon>
        <taxon>Gongylonematidae</taxon>
        <taxon>Gongylonema</taxon>
    </lineage>
</organism>
<dbReference type="SMART" id="SM00668">
    <property type="entry name" value="CTLH"/>
    <property type="match status" value="1"/>
</dbReference>
<dbReference type="Proteomes" id="UP000271098">
    <property type="component" value="Unassembled WGS sequence"/>
</dbReference>
<reference evidence="4" key="1">
    <citation type="submission" date="2016-06" db="UniProtKB">
        <authorList>
            <consortium name="WormBaseParasite"/>
        </authorList>
    </citation>
    <scope>IDENTIFICATION</scope>
</reference>
<sequence>MDFGKRMQVSLELQQLLCKFGCGVKGYAKDQVECTDLYPMVGLQRLGEIIDSNFGERPFVYDFENEMEEMCNLIRVEISKTELPQTKVMWMECAVSSWLAHEGYGRALVAFHKHSEEQGIGPPLSRCEIETTEMEQRRELRRLILNGQVAEAMRIVEATWPGLFERNKELTLMLKCQQYVEMYAIANRVSIFLHLFQITGARW</sequence>
<keyword evidence="3" id="KW-1185">Reference proteome</keyword>